<evidence type="ECO:0000313" key="9">
    <source>
        <dbReference type="Proteomes" id="UP001485043"/>
    </source>
</evidence>
<evidence type="ECO:0000256" key="1">
    <source>
        <dbReference type="ARBA" id="ARBA00022723"/>
    </source>
</evidence>
<dbReference type="Proteomes" id="UP001485043">
    <property type="component" value="Unassembled WGS sequence"/>
</dbReference>
<feature type="compositionally biased region" description="Basic and acidic residues" evidence="5">
    <location>
        <begin position="335"/>
        <end position="347"/>
    </location>
</feature>
<evidence type="ECO:0000259" key="7">
    <source>
        <dbReference type="PROSITE" id="PS50089"/>
    </source>
</evidence>
<name>A0AAW1SKP6_9CHLO</name>
<protein>
    <recommendedName>
        <fullName evidence="10">PHD and RING finger domain-containing protein 1</fullName>
    </recommendedName>
</protein>
<dbReference type="InterPro" id="IPR001965">
    <property type="entry name" value="Znf_PHD"/>
</dbReference>
<dbReference type="PANTHER" id="PTHR47177">
    <property type="entry name" value="F18C1.6 PROTEIN"/>
    <property type="match status" value="1"/>
</dbReference>
<reference evidence="8 9" key="1">
    <citation type="journal article" date="2024" name="Nat. Commun.">
        <title>Phylogenomics reveals the evolutionary origins of lichenization in chlorophyte algae.</title>
        <authorList>
            <person name="Puginier C."/>
            <person name="Libourel C."/>
            <person name="Otte J."/>
            <person name="Skaloud P."/>
            <person name="Haon M."/>
            <person name="Grisel S."/>
            <person name="Petersen M."/>
            <person name="Berrin J.G."/>
            <person name="Delaux P.M."/>
            <person name="Dal Grande F."/>
            <person name="Keller J."/>
        </authorList>
    </citation>
    <scope>NUCLEOTIDE SEQUENCE [LARGE SCALE GENOMIC DNA]</scope>
    <source>
        <strain evidence="8 9">SAG 2523</strain>
    </source>
</reference>
<dbReference type="InterPro" id="IPR018957">
    <property type="entry name" value="Znf_C3HC4_RING-type"/>
</dbReference>
<dbReference type="Pfam" id="PF00628">
    <property type="entry name" value="PHD"/>
    <property type="match status" value="1"/>
</dbReference>
<dbReference type="Gene3D" id="3.30.40.10">
    <property type="entry name" value="Zinc/RING finger domain, C3HC4 (zinc finger)"/>
    <property type="match status" value="2"/>
</dbReference>
<feature type="compositionally biased region" description="Low complexity" evidence="5">
    <location>
        <begin position="183"/>
        <end position="211"/>
    </location>
</feature>
<dbReference type="PROSITE" id="PS50016">
    <property type="entry name" value="ZF_PHD_2"/>
    <property type="match status" value="1"/>
</dbReference>
<evidence type="ECO:0000313" key="8">
    <source>
        <dbReference type="EMBL" id="KAK9846680.1"/>
    </source>
</evidence>
<evidence type="ECO:0000256" key="5">
    <source>
        <dbReference type="SAM" id="MobiDB-lite"/>
    </source>
</evidence>
<evidence type="ECO:0000256" key="4">
    <source>
        <dbReference type="PROSITE-ProRule" id="PRU00175"/>
    </source>
</evidence>
<keyword evidence="2 4" id="KW-0863">Zinc-finger</keyword>
<dbReference type="PROSITE" id="PS50089">
    <property type="entry name" value="ZF_RING_2"/>
    <property type="match status" value="1"/>
</dbReference>
<dbReference type="SUPFAM" id="SSF57850">
    <property type="entry name" value="RING/U-box"/>
    <property type="match status" value="1"/>
</dbReference>
<dbReference type="PROSITE" id="PS00518">
    <property type="entry name" value="ZF_RING_1"/>
    <property type="match status" value="1"/>
</dbReference>
<evidence type="ECO:0000256" key="2">
    <source>
        <dbReference type="ARBA" id="ARBA00022771"/>
    </source>
</evidence>
<dbReference type="AlphaFoldDB" id="A0AAW1SKP6"/>
<dbReference type="InterPro" id="IPR011011">
    <property type="entry name" value="Znf_FYVE_PHD"/>
</dbReference>
<dbReference type="GO" id="GO:0008270">
    <property type="term" value="F:zinc ion binding"/>
    <property type="evidence" value="ECO:0007669"/>
    <property type="project" value="UniProtKB-KW"/>
</dbReference>
<feature type="region of interest" description="Disordered" evidence="5">
    <location>
        <begin position="86"/>
        <end position="108"/>
    </location>
</feature>
<evidence type="ECO:0000259" key="6">
    <source>
        <dbReference type="PROSITE" id="PS50016"/>
    </source>
</evidence>
<feature type="compositionally biased region" description="Polar residues" evidence="5">
    <location>
        <begin position="369"/>
        <end position="386"/>
    </location>
</feature>
<dbReference type="Pfam" id="PF00097">
    <property type="entry name" value="zf-C3HC4"/>
    <property type="match status" value="1"/>
</dbReference>
<comment type="caution">
    <text evidence="8">The sequence shown here is derived from an EMBL/GenBank/DDBJ whole genome shotgun (WGS) entry which is preliminary data.</text>
</comment>
<gene>
    <name evidence="8" type="ORF">WJX84_012113</name>
</gene>
<feature type="region of interest" description="Disordered" evidence="5">
    <location>
        <begin position="175"/>
        <end position="216"/>
    </location>
</feature>
<dbReference type="InterPro" id="IPR001841">
    <property type="entry name" value="Znf_RING"/>
</dbReference>
<accession>A0AAW1SKP6</accession>
<feature type="domain" description="PHD-type" evidence="6">
    <location>
        <begin position="111"/>
        <end position="159"/>
    </location>
</feature>
<keyword evidence="9" id="KW-1185">Reference proteome</keyword>
<keyword evidence="3" id="KW-0862">Zinc</keyword>
<dbReference type="EMBL" id="JALJOV010001539">
    <property type="protein sequence ID" value="KAK9846680.1"/>
    <property type="molecule type" value="Genomic_DNA"/>
</dbReference>
<proteinExistence type="predicted"/>
<dbReference type="PANTHER" id="PTHR47177:SF3">
    <property type="entry name" value="F18C1.6 PROTEIN"/>
    <property type="match status" value="1"/>
</dbReference>
<evidence type="ECO:0008006" key="10">
    <source>
        <dbReference type="Google" id="ProtNLM"/>
    </source>
</evidence>
<dbReference type="InterPro" id="IPR017907">
    <property type="entry name" value="Znf_RING_CS"/>
</dbReference>
<feature type="region of interest" description="Disordered" evidence="5">
    <location>
        <begin position="335"/>
        <end position="425"/>
    </location>
</feature>
<dbReference type="InterPro" id="IPR019787">
    <property type="entry name" value="Znf_PHD-finger"/>
</dbReference>
<evidence type="ECO:0000256" key="3">
    <source>
        <dbReference type="ARBA" id="ARBA00022833"/>
    </source>
</evidence>
<organism evidence="8 9">
    <name type="scientific">Apatococcus fuscideae</name>
    <dbReference type="NCBI Taxonomy" id="2026836"/>
    <lineage>
        <taxon>Eukaryota</taxon>
        <taxon>Viridiplantae</taxon>
        <taxon>Chlorophyta</taxon>
        <taxon>core chlorophytes</taxon>
        <taxon>Trebouxiophyceae</taxon>
        <taxon>Chlorellales</taxon>
        <taxon>Chlorellaceae</taxon>
        <taxon>Apatococcus</taxon>
    </lineage>
</organism>
<keyword evidence="1" id="KW-0479">Metal-binding</keyword>
<sequence length="491" mass="52761">MVQCSVCQEEGLEEVGELDSCTHSFCYPCIVRWADIETRCPYCKARFQTISRKQLAPAAASAAGSTTEGLGPQRLPGAVLELLHVPERNQKADGGGDEEGEEEEEEDPMDIVECLTCGRGEDEANLLLCDGCDRACHFYCANLAAIPEGDYFCPLCVAADAAHSPETIRRSARVPCMSTGPMAPSRQRLSRAAAASVQEPRAAARASARPQQRQRRRIMRAADLMPAPTPAPQPARTVADDPAAALAASMRRSTPAGSRHAHAWDAADGASTAHRRVWQLRHQWNALQQGAANFNGAEAVVTLPVQSLSAGSSSEEENAQVMSIDQQFRAELEEAKQNSKTARELRRPPRRRIAPEAPRVPARQPCSARLQNGHHTISTSQPTISGNAGRDFKDHGGKGASASVVSLPGSSDTAQGTQTGEDASTKALLERRAQKRRLVEASQKVKPLLQPSFDAGKLSREAFRAAAEQASRMLAEGKVKSPEDAVHAVTS</sequence>
<feature type="domain" description="RING-type" evidence="7">
    <location>
        <begin position="4"/>
        <end position="44"/>
    </location>
</feature>
<dbReference type="SMART" id="SM00184">
    <property type="entry name" value="RING"/>
    <property type="match status" value="2"/>
</dbReference>
<dbReference type="SUPFAM" id="SSF57903">
    <property type="entry name" value="FYVE/PHD zinc finger"/>
    <property type="match status" value="1"/>
</dbReference>
<dbReference type="SMART" id="SM00249">
    <property type="entry name" value="PHD"/>
    <property type="match status" value="1"/>
</dbReference>
<dbReference type="InterPro" id="IPR013083">
    <property type="entry name" value="Znf_RING/FYVE/PHD"/>
</dbReference>
<feature type="compositionally biased region" description="Acidic residues" evidence="5">
    <location>
        <begin position="95"/>
        <end position="108"/>
    </location>
</feature>
<feature type="compositionally biased region" description="Polar residues" evidence="5">
    <location>
        <begin position="408"/>
        <end position="422"/>
    </location>
</feature>